<comment type="cofactor">
    <cofactor evidence="1">
        <name>Mg(2+)</name>
        <dbReference type="ChEBI" id="CHEBI:18420"/>
    </cofactor>
</comment>
<dbReference type="Pfam" id="PF21292">
    <property type="entry name" value="EME1-MUS81_C"/>
    <property type="match status" value="1"/>
</dbReference>
<keyword evidence="1" id="KW-0255">Endonuclease</keyword>
<keyword evidence="1" id="KW-0479">Metal-binding</keyword>
<keyword evidence="1" id="KW-0539">Nucleus</keyword>
<dbReference type="GO" id="GO:0048257">
    <property type="term" value="F:3'-flap endonuclease activity"/>
    <property type="evidence" value="ECO:0007669"/>
    <property type="project" value="TreeGrafter"/>
</dbReference>
<dbReference type="GO" id="GO:0005634">
    <property type="term" value="C:nucleus"/>
    <property type="evidence" value="ECO:0007669"/>
    <property type="project" value="UniProtKB-SubCell"/>
</dbReference>
<comment type="similarity">
    <text evidence="1">Belongs to the XPF family.</text>
</comment>
<organism evidence="2 3">
    <name type="scientific">Streblomastix strix</name>
    <dbReference type="NCBI Taxonomy" id="222440"/>
    <lineage>
        <taxon>Eukaryota</taxon>
        <taxon>Metamonada</taxon>
        <taxon>Preaxostyla</taxon>
        <taxon>Oxymonadida</taxon>
        <taxon>Streblomastigidae</taxon>
        <taxon>Streblomastix</taxon>
    </lineage>
</organism>
<dbReference type="AlphaFoldDB" id="A0A5J4TK53"/>
<reference evidence="2 3" key="1">
    <citation type="submission" date="2019-03" db="EMBL/GenBank/DDBJ databases">
        <title>Single cell metagenomics reveals metabolic interactions within the superorganism composed of flagellate Streblomastix strix and complex community of Bacteroidetes bacteria on its surface.</title>
        <authorList>
            <person name="Treitli S.C."/>
            <person name="Kolisko M."/>
            <person name="Husnik F."/>
            <person name="Keeling P."/>
            <person name="Hampl V."/>
        </authorList>
    </citation>
    <scope>NUCLEOTIDE SEQUENCE [LARGE SCALE GENOMIC DNA]</scope>
    <source>
        <strain evidence="2">ST1C</strain>
    </source>
</reference>
<dbReference type="GO" id="GO:0031573">
    <property type="term" value="P:mitotic intra-S DNA damage checkpoint signaling"/>
    <property type="evidence" value="ECO:0007669"/>
    <property type="project" value="TreeGrafter"/>
</dbReference>
<dbReference type="InterPro" id="IPR042530">
    <property type="entry name" value="EME1/EME2_C"/>
</dbReference>
<dbReference type="GO" id="GO:0006308">
    <property type="term" value="P:DNA catabolic process"/>
    <property type="evidence" value="ECO:0007669"/>
    <property type="project" value="UniProtKB-UniRule"/>
</dbReference>
<dbReference type="Gene3D" id="1.10.150.670">
    <property type="entry name" value="Crossover junction endonuclease EME1, DNA-binding domain"/>
    <property type="match status" value="1"/>
</dbReference>
<dbReference type="Proteomes" id="UP000324800">
    <property type="component" value="Unassembled WGS sequence"/>
</dbReference>
<comment type="caution">
    <text evidence="2">The sequence shown here is derived from an EMBL/GenBank/DDBJ whole genome shotgun (WGS) entry which is preliminary data.</text>
</comment>
<dbReference type="GO" id="GO:0046872">
    <property type="term" value="F:metal ion binding"/>
    <property type="evidence" value="ECO:0007669"/>
    <property type="project" value="UniProtKB-UniRule"/>
</dbReference>
<keyword evidence="1" id="KW-0234">DNA repair</keyword>
<dbReference type="InterPro" id="IPR033309">
    <property type="entry name" value="Mus81"/>
</dbReference>
<dbReference type="GO" id="GO:0000712">
    <property type="term" value="P:resolution of meiotic recombination intermediates"/>
    <property type="evidence" value="ECO:0007669"/>
    <property type="project" value="TreeGrafter"/>
</dbReference>
<dbReference type="EMBL" id="SNRW01029442">
    <property type="protein sequence ID" value="KAA6358734.1"/>
    <property type="molecule type" value="Genomic_DNA"/>
</dbReference>
<sequence>HGWSGKNAGHWHKQEDTMKSNVSFLTAMQTAMRNIQIHSGFIVHQCAHRDDTADYIAMLTQQMVQLISFKDLQLQNTKGPKTIGELWLHMLAQLPGISSVAAECIASIYPTPFVLFQALQKIRSENERINLFKSIRIGSKVMSLKVAKSLADFFE</sequence>
<evidence type="ECO:0000256" key="1">
    <source>
        <dbReference type="RuleBase" id="RU369042"/>
    </source>
</evidence>
<dbReference type="GO" id="GO:0003677">
    <property type="term" value="F:DNA binding"/>
    <property type="evidence" value="ECO:0007669"/>
    <property type="project" value="UniProtKB-UniRule"/>
</dbReference>
<keyword evidence="1" id="KW-0540">Nuclease</keyword>
<comment type="function">
    <text evidence="1">Interacts with EME1 to form a DNA structure-specific endonuclease with substrate preference for branched DNA structures with a 5'-end at the branch nick. Typical substrates include 3'-flap structures, D-loops, replication forks and nicked Holliday junctions. May be required in mitosis for the processing of stalled or collapsed replication fork intermediates. May be required in meiosis for the repair of meiosis-specific double strand breaks subsequent to single-end invasion (SEI).</text>
</comment>
<dbReference type="GO" id="GO:0008821">
    <property type="term" value="F:crossover junction DNA endonuclease activity"/>
    <property type="evidence" value="ECO:0007669"/>
    <property type="project" value="UniProtKB-UniRule"/>
</dbReference>
<accession>A0A5J4TK53</accession>
<dbReference type="OrthoDB" id="5963188at2759"/>
<keyword evidence="1" id="KW-0378">Hydrolase</keyword>
<dbReference type="PANTHER" id="PTHR13451">
    <property type="entry name" value="CLASS II CROSSOVER JUNCTION ENDONUCLEASE MUS81"/>
    <property type="match status" value="1"/>
</dbReference>
<protein>
    <recommendedName>
        <fullName evidence="1">Crossover junction endonuclease MUS81</fullName>
        <ecNumber evidence="1">3.1.22.-</ecNumber>
    </recommendedName>
</protein>
<proteinExistence type="inferred from homology"/>
<dbReference type="PANTHER" id="PTHR13451:SF0">
    <property type="entry name" value="CROSSOVER JUNCTION ENDONUCLEASE MUS81"/>
    <property type="match status" value="1"/>
</dbReference>
<dbReference type="GO" id="GO:0048476">
    <property type="term" value="C:Holliday junction resolvase complex"/>
    <property type="evidence" value="ECO:0007669"/>
    <property type="project" value="UniProtKB-UniRule"/>
</dbReference>
<dbReference type="EC" id="3.1.22.-" evidence="1"/>
<evidence type="ECO:0000313" key="2">
    <source>
        <dbReference type="EMBL" id="KAA6358734.1"/>
    </source>
</evidence>
<keyword evidence="1" id="KW-0227">DNA damage</keyword>
<keyword evidence="1" id="KW-0460">Magnesium</keyword>
<comment type="subunit">
    <text evidence="1">Interacts with EME1.</text>
</comment>
<gene>
    <name evidence="2" type="ORF">EZS28_045739</name>
</gene>
<keyword evidence="1" id="KW-0233">DNA recombination</keyword>
<evidence type="ECO:0000313" key="3">
    <source>
        <dbReference type="Proteomes" id="UP000324800"/>
    </source>
</evidence>
<comment type="subcellular location">
    <subcellularLocation>
        <location evidence="1">Nucleus</location>
    </subcellularLocation>
</comment>
<feature type="non-terminal residue" evidence="2">
    <location>
        <position position="1"/>
    </location>
</feature>
<name>A0A5J4TK53_9EUKA</name>
<dbReference type="GO" id="GO:0000727">
    <property type="term" value="P:double-strand break repair via break-induced replication"/>
    <property type="evidence" value="ECO:0007669"/>
    <property type="project" value="UniProtKB-UniRule"/>
</dbReference>